<dbReference type="Proteomes" id="UP000056750">
    <property type="component" value="Chromosome"/>
</dbReference>
<evidence type="ECO:0000313" key="4">
    <source>
        <dbReference type="Proteomes" id="UP000056750"/>
    </source>
</evidence>
<keyword evidence="1" id="KW-0472">Membrane</keyword>
<evidence type="ECO:0000256" key="1">
    <source>
        <dbReference type="SAM" id="Phobius"/>
    </source>
</evidence>
<evidence type="ECO:0000313" key="5">
    <source>
        <dbReference type="Proteomes" id="UP001170717"/>
    </source>
</evidence>
<accession>A0AAW7YY01</accession>
<proteinExistence type="predicted"/>
<keyword evidence="1" id="KW-1133">Transmembrane helix</keyword>
<keyword evidence="1" id="KW-0812">Transmembrane</keyword>
<organism evidence="3 5">
    <name type="scientific">Alteromonas stellipolaris</name>
    <dbReference type="NCBI Taxonomy" id="233316"/>
    <lineage>
        <taxon>Bacteria</taxon>
        <taxon>Pseudomonadati</taxon>
        <taxon>Pseudomonadota</taxon>
        <taxon>Gammaproteobacteria</taxon>
        <taxon>Alteromonadales</taxon>
        <taxon>Alteromonadaceae</taxon>
        <taxon>Alteromonas/Salinimonas group</taxon>
        <taxon>Alteromonas</taxon>
    </lineage>
</organism>
<dbReference type="EMBL" id="JAUOQI010000001">
    <property type="protein sequence ID" value="MDO6575817.1"/>
    <property type="molecule type" value="Genomic_DNA"/>
</dbReference>
<evidence type="ECO:0000313" key="3">
    <source>
        <dbReference type="EMBL" id="MDO6575817.1"/>
    </source>
</evidence>
<dbReference type="AlphaFoldDB" id="A0AAW7YY01"/>
<dbReference type="GeneID" id="83257525"/>
<dbReference type="EMBL" id="CP013926">
    <property type="protein sequence ID" value="AMJ73835.1"/>
    <property type="molecule type" value="Genomic_DNA"/>
</dbReference>
<gene>
    <name evidence="2" type="ORF">AVL57_07475</name>
    <name evidence="3" type="ORF">Q4527_00340</name>
</gene>
<keyword evidence="4" id="KW-1185">Reference proteome</keyword>
<dbReference type="RefSeq" id="WP_057792201.1">
    <property type="nucleotide sequence ID" value="NZ_CANLMS010000003.1"/>
</dbReference>
<dbReference type="KEGG" id="asq:AVL57_07475"/>
<protein>
    <submittedName>
        <fullName evidence="3">Uncharacterized protein</fullName>
    </submittedName>
</protein>
<name>A0AAW7YY01_9ALTE</name>
<sequence>MQTANHENLRASLAPNDQIQVAAIFEDKLSAKKTIQQLANSTDVSTDQVAFIDASDTAMSEKLEQESKSIGKNLWHSHLMLGGVGFLVGMLAAFLLVSFGPELTKQNPLFTYIALISPGIFTGLFVAGLVGLRPDRSEIVQAVRHAIRRNNVAVVINLKKTQSASDIASFLHSRSKNVVEAVR</sequence>
<reference evidence="3" key="2">
    <citation type="submission" date="2023-07" db="EMBL/GenBank/DDBJ databases">
        <title>Genome content predicts the carbon catabolic preferences of heterotrophic bacteria.</title>
        <authorList>
            <person name="Gralka M."/>
        </authorList>
    </citation>
    <scope>NUCLEOTIDE SEQUENCE</scope>
    <source>
        <strain evidence="3">F2M12</strain>
    </source>
</reference>
<evidence type="ECO:0000313" key="2">
    <source>
        <dbReference type="EMBL" id="AMJ73835.1"/>
    </source>
</evidence>
<dbReference type="Proteomes" id="UP001170717">
    <property type="component" value="Unassembled WGS sequence"/>
</dbReference>
<feature type="transmembrane region" description="Helical" evidence="1">
    <location>
        <begin position="78"/>
        <end position="97"/>
    </location>
</feature>
<reference evidence="2 4" key="1">
    <citation type="submission" date="2015-12" db="EMBL/GenBank/DDBJ databases">
        <title>Intraspecies pangenome expansion in the marine bacterium Alteromonas.</title>
        <authorList>
            <person name="Lopez-Perez M."/>
            <person name="Rodriguez-Valera F."/>
        </authorList>
    </citation>
    <scope>NUCLEOTIDE SEQUENCE [LARGE SCALE GENOMIC DNA]</scope>
    <source>
        <strain evidence="2 4">LMG 21861</strain>
    </source>
</reference>
<feature type="transmembrane region" description="Helical" evidence="1">
    <location>
        <begin position="109"/>
        <end position="132"/>
    </location>
</feature>